<dbReference type="GO" id="GO:0005829">
    <property type="term" value="C:cytosol"/>
    <property type="evidence" value="ECO:0007669"/>
    <property type="project" value="TreeGrafter"/>
</dbReference>
<dbReference type="PRINTS" id="PR01100">
    <property type="entry name" value="SHIKIMTKNASE"/>
</dbReference>
<comment type="caution">
    <text evidence="8">The sequence shown here is derived from an EMBL/GenBank/DDBJ whole genome shotgun (WGS) entry which is preliminary data.</text>
</comment>
<feature type="binding site" evidence="7">
    <location>
        <position position="58"/>
    </location>
    <ligand>
        <name>substrate</name>
    </ligand>
</feature>
<keyword evidence="4 7" id="KW-0418">Kinase</keyword>
<feature type="binding site" evidence="7">
    <location>
        <position position="16"/>
    </location>
    <ligand>
        <name>Mg(2+)</name>
        <dbReference type="ChEBI" id="CHEBI:18420"/>
    </ligand>
</feature>
<dbReference type="SUPFAM" id="SSF52540">
    <property type="entry name" value="P-loop containing nucleoside triphosphate hydrolases"/>
    <property type="match status" value="1"/>
</dbReference>
<dbReference type="EC" id="2.7.1.71" evidence="7"/>
<comment type="subunit">
    <text evidence="7">Monomer.</text>
</comment>
<dbReference type="InterPro" id="IPR000623">
    <property type="entry name" value="Shikimate_kinase/TSH1"/>
</dbReference>
<keyword evidence="7" id="KW-0460">Magnesium</keyword>
<accession>A0A3A9ASF5</accession>
<keyword evidence="1 7" id="KW-0028">Amino-acid biosynthesis</keyword>
<dbReference type="GO" id="GO:0000287">
    <property type="term" value="F:magnesium ion binding"/>
    <property type="evidence" value="ECO:0007669"/>
    <property type="project" value="UniProtKB-UniRule"/>
</dbReference>
<dbReference type="AlphaFoldDB" id="A0A3A9ASF5"/>
<keyword evidence="6 7" id="KW-0057">Aromatic amino acid biosynthesis</keyword>
<evidence type="ECO:0000256" key="3">
    <source>
        <dbReference type="ARBA" id="ARBA00022741"/>
    </source>
</evidence>
<keyword evidence="5 7" id="KW-0067">ATP-binding</keyword>
<sequence length="171" mass="19345">MKNNIILIGFMGSGKTSVGIRLSYFLKQTMIDTDKWIERCQQMSVSDLFALKGEEAFRAMETDCLKELIRTVDQQIISVGGGLPMREENHGLLKILGKVVYLRVTPEVVYKRLKSDTTRPLLQVENPMERIRELLGVRAPVYEACADVVVDVSDKTFEQIIKEIARAVKPA</sequence>
<protein>
    <recommendedName>
        <fullName evidence="7">Shikimate kinase</fullName>
        <shortName evidence="7">SK</shortName>
        <ecNumber evidence="7">2.7.1.71</ecNumber>
    </recommendedName>
</protein>
<comment type="cofactor">
    <cofactor evidence="7">
        <name>Mg(2+)</name>
        <dbReference type="ChEBI" id="CHEBI:18420"/>
    </cofactor>
    <text evidence="7">Binds 1 Mg(2+) ion per subunit.</text>
</comment>
<dbReference type="HAMAP" id="MF_00109">
    <property type="entry name" value="Shikimate_kinase"/>
    <property type="match status" value="1"/>
</dbReference>
<evidence type="ECO:0000256" key="5">
    <source>
        <dbReference type="ARBA" id="ARBA00022840"/>
    </source>
</evidence>
<evidence type="ECO:0000256" key="4">
    <source>
        <dbReference type="ARBA" id="ARBA00022777"/>
    </source>
</evidence>
<evidence type="ECO:0000256" key="6">
    <source>
        <dbReference type="ARBA" id="ARBA00023141"/>
    </source>
</evidence>
<dbReference type="GO" id="GO:0008652">
    <property type="term" value="P:amino acid biosynthetic process"/>
    <property type="evidence" value="ECO:0007669"/>
    <property type="project" value="UniProtKB-KW"/>
</dbReference>
<feature type="binding site" evidence="7">
    <location>
        <position position="34"/>
    </location>
    <ligand>
        <name>substrate</name>
    </ligand>
</feature>
<keyword evidence="3 7" id="KW-0547">Nucleotide-binding</keyword>
<dbReference type="Proteomes" id="UP000280696">
    <property type="component" value="Unassembled WGS sequence"/>
</dbReference>
<gene>
    <name evidence="7" type="primary">aroK</name>
    <name evidence="8" type="ORF">D7V94_15040</name>
</gene>
<evidence type="ECO:0000313" key="8">
    <source>
        <dbReference type="EMBL" id="RKI90176.1"/>
    </source>
</evidence>
<organism evidence="8 9">
    <name type="scientific">Parablautia intestinalis</name>
    <dbReference type="NCBI Taxonomy" id="2320100"/>
    <lineage>
        <taxon>Bacteria</taxon>
        <taxon>Bacillati</taxon>
        <taxon>Bacillota</taxon>
        <taxon>Clostridia</taxon>
        <taxon>Lachnospirales</taxon>
        <taxon>Lachnospiraceae</taxon>
        <taxon>Parablautia</taxon>
    </lineage>
</organism>
<dbReference type="OrthoDB" id="9800332at2"/>
<keyword evidence="2 7" id="KW-0808">Transferase</keyword>
<comment type="similarity">
    <text evidence="7">Belongs to the shikimate kinase family.</text>
</comment>
<dbReference type="PANTHER" id="PTHR21087:SF16">
    <property type="entry name" value="SHIKIMATE KINASE 1, CHLOROPLASTIC"/>
    <property type="match status" value="1"/>
</dbReference>
<dbReference type="GO" id="GO:0009073">
    <property type="term" value="P:aromatic amino acid family biosynthetic process"/>
    <property type="evidence" value="ECO:0007669"/>
    <property type="project" value="UniProtKB-KW"/>
</dbReference>
<dbReference type="CDD" id="cd00464">
    <property type="entry name" value="SK"/>
    <property type="match status" value="1"/>
</dbReference>
<keyword evidence="9" id="KW-1185">Reference proteome</keyword>
<reference evidence="8 9" key="1">
    <citation type="submission" date="2018-09" db="EMBL/GenBank/DDBJ databases">
        <title>Murine metabolic-syndrome-specific gut microbial biobank.</title>
        <authorList>
            <person name="Liu C."/>
        </authorList>
    </citation>
    <scope>NUCLEOTIDE SEQUENCE [LARGE SCALE GENOMIC DNA]</scope>
    <source>
        <strain evidence="8 9">0.1xD8-82</strain>
    </source>
</reference>
<feature type="binding site" evidence="7">
    <location>
        <position position="81"/>
    </location>
    <ligand>
        <name>substrate</name>
    </ligand>
</feature>
<feature type="binding site" evidence="7">
    <location>
        <position position="138"/>
    </location>
    <ligand>
        <name>substrate</name>
    </ligand>
</feature>
<dbReference type="Pfam" id="PF01202">
    <property type="entry name" value="SKI"/>
    <property type="match status" value="1"/>
</dbReference>
<dbReference type="RefSeq" id="WP_120471154.1">
    <property type="nucleotide sequence ID" value="NZ_CATAJS010000068.1"/>
</dbReference>
<dbReference type="GO" id="GO:0004765">
    <property type="term" value="F:shikimate kinase activity"/>
    <property type="evidence" value="ECO:0007669"/>
    <property type="project" value="UniProtKB-UniRule"/>
</dbReference>
<dbReference type="EMBL" id="RAYQ01000016">
    <property type="protein sequence ID" value="RKI90176.1"/>
    <property type="molecule type" value="Genomic_DNA"/>
</dbReference>
<comment type="catalytic activity">
    <reaction evidence="7">
        <text>shikimate + ATP = 3-phosphoshikimate + ADP + H(+)</text>
        <dbReference type="Rhea" id="RHEA:13121"/>
        <dbReference type="ChEBI" id="CHEBI:15378"/>
        <dbReference type="ChEBI" id="CHEBI:30616"/>
        <dbReference type="ChEBI" id="CHEBI:36208"/>
        <dbReference type="ChEBI" id="CHEBI:145989"/>
        <dbReference type="ChEBI" id="CHEBI:456216"/>
        <dbReference type="EC" id="2.7.1.71"/>
    </reaction>
</comment>
<feature type="binding site" evidence="7">
    <location>
        <position position="119"/>
    </location>
    <ligand>
        <name>ATP</name>
        <dbReference type="ChEBI" id="CHEBI:30616"/>
    </ligand>
</feature>
<dbReference type="InterPro" id="IPR031322">
    <property type="entry name" value="Shikimate/glucono_kinase"/>
</dbReference>
<comment type="subcellular location">
    <subcellularLocation>
        <location evidence="7">Cytoplasm</location>
    </subcellularLocation>
</comment>
<evidence type="ECO:0000313" key="9">
    <source>
        <dbReference type="Proteomes" id="UP000280696"/>
    </source>
</evidence>
<evidence type="ECO:0000256" key="2">
    <source>
        <dbReference type="ARBA" id="ARBA00022679"/>
    </source>
</evidence>
<dbReference type="UniPathway" id="UPA00053">
    <property type="reaction ID" value="UER00088"/>
</dbReference>
<dbReference type="PANTHER" id="PTHR21087">
    <property type="entry name" value="SHIKIMATE KINASE"/>
    <property type="match status" value="1"/>
</dbReference>
<dbReference type="Gene3D" id="3.40.50.300">
    <property type="entry name" value="P-loop containing nucleotide triphosphate hydrolases"/>
    <property type="match status" value="1"/>
</dbReference>
<comment type="function">
    <text evidence="7">Catalyzes the specific phosphorylation of the 3-hydroxyl group of shikimic acid using ATP as a cosubstrate.</text>
</comment>
<dbReference type="GO" id="GO:0005524">
    <property type="term" value="F:ATP binding"/>
    <property type="evidence" value="ECO:0007669"/>
    <property type="project" value="UniProtKB-UniRule"/>
</dbReference>
<feature type="binding site" evidence="7">
    <location>
        <begin position="12"/>
        <end position="17"/>
    </location>
    <ligand>
        <name>ATP</name>
        <dbReference type="ChEBI" id="CHEBI:30616"/>
    </ligand>
</feature>
<dbReference type="InterPro" id="IPR027417">
    <property type="entry name" value="P-loop_NTPase"/>
</dbReference>
<evidence type="ECO:0000256" key="7">
    <source>
        <dbReference type="HAMAP-Rule" id="MF_00109"/>
    </source>
</evidence>
<name>A0A3A9ASF5_9FIRM</name>
<dbReference type="GO" id="GO:0009423">
    <property type="term" value="P:chorismate biosynthetic process"/>
    <property type="evidence" value="ECO:0007669"/>
    <property type="project" value="UniProtKB-UniRule"/>
</dbReference>
<proteinExistence type="inferred from homology"/>
<keyword evidence="7" id="KW-0479">Metal-binding</keyword>
<evidence type="ECO:0000256" key="1">
    <source>
        <dbReference type="ARBA" id="ARBA00022605"/>
    </source>
</evidence>
<keyword evidence="7" id="KW-0963">Cytoplasm</keyword>
<comment type="caution">
    <text evidence="7">Lacks conserved residue(s) required for the propagation of feature annotation.</text>
</comment>
<comment type="pathway">
    <text evidence="7">Metabolic intermediate biosynthesis; chorismate biosynthesis; chorismate from D-erythrose 4-phosphate and phosphoenolpyruvate: step 5/7.</text>
</comment>